<dbReference type="Gene3D" id="3.40.50.1820">
    <property type="entry name" value="alpha/beta hydrolase"/>
    <property type="match status" value="1"/>
</dbReference>
<protein>
    <submittedName>
        <fullName evidence="2">Alpha/beta hydrolase</fullName>
    </submittedName>
</protein>
<evidence type="ECO:0000313" key="3">
    <source>
        <dbReference type="Proteomes" id="UP000608955"/>
    </source>
</evidence>
<dbReference type="GO" id="GO:0016787">
    <property type="term" value="F:hydrolase activity"/>
    <property type="evidence" value="ECO:0007669"/>
    <property type="project" value="UniProtKB-KW"/>
</dbReference>
<accession>A0A918Y2L3</accession>
<keyword evidence="3" id="KW-1185">Reference proteome</keyword>
<gene>
    <name evidence="2" type="ORF">GCM10010508_19850</name>
</gene>
<organism evidence="2 3">
    <name type="scientific">Streptomyces naganishii JCM 4654</name>
    <dbReference type="NCBI Taxonomy" id="1306179"/>
    <lineage>
        <taxon>Bacteria</taxon>
        <taxon>Bacillati</taxon>
        <taxon>Actinomycetota</taxon>
        <taxon>Actinomycetes</taxon>
        <taxon>Kitasatosporales</taxon>
        <taxon>Streptomycetaceae</taxon>
        <taxon>Streptomyces</taxon>
    </lineage>
</organism>
<dbReference type="Pfam" id="PF12697">
    <property type="entry name" value="Abhydrolase_6"/>
    <property type="match status" value="1"/>
</dbReference>
<dbReference type="EMBL" id="BMVF01000004">
    <property type="protein sequence ID" value="GHD87495.1"/>
    <property type="molecule type" value="Genomic_DNA"/>
</dbReference>
<evidence type="ECO:0000259" key="1">
    <source>
        <dbReference type="Pfam" id="PF12697"/>
    </source>
</evidence>
<comment type="caution">
    <text evidence="2">The sequence shown here is derived from an EMBL/GenBank/DDBJ whole genome shotgun (WGS) entry which is preliminary data.</text>
</comment>
<dbReference type="AlphaFoldDB" id="A0A918Y2L3"/>
<dbReference type="InterPro" id="IPR029058">
    <property type="entry name" value="AB_hydrolase_fold"/>
</dbReference>
<name>A0A918Y2L3_9ACTN</name>
<dbReference type="SUPFAM" id="SSF53474">
    <property type="entry name" value="alpha/beta-Hydrolases"/>
    <property type="match status" value="1"/>
</dbReference>
<feature type="domain" description="AB hydrolase-1" evidence="1">
    <location>
        <begin position="29"/>
        <end position="252"/>
    </location>
</feature>
<sequence>MSVMTTEHTANVYPDLPLTLSESGTGRPVLILHGGGGPATVAGLAAHLSRTAHTLTPVHPGWDGTPRPGRLTGVDDLAVAYLRLLADRGLDDVLVVGSSLGGWIAAEMALRDTAGLITGLVLIDAVGVHVPGETPADVFALDPRGLAERSWHDPDAHFVDPAGLSGARLASLRANMATMRVLAGDPYMHDPGLLRRLGRVRTPALLVWGASDRIVTPAYGAAYAAAFGDGRMEVVAEAGHLPHIERPDATFALIDAHLRRTTAGAAPRSATGPTARTAT</sequence>
<keyword evidence="2" id="KW-0378">Hydrolase</keyword>
<reference evidence="2" key="1">
    <citation type="journal article" date="2014" name="Int. J. Syst. Evol. Microbiol.">
        <title>Complete genome sequence of Corynebacterium casei LMG S-19264T (=DSM 44701T), isolated from a smear-ripened cheese.</title>
        <authorList>
            <consortium name="US DOE Joint Genome Institute (JGI-PGF)"/>
            <person name="Walter F."/>
            <person name="Albersmeier A."/>
            <person name="Kalinowski J."/>
            <person name="Ruckert C."/>
        </authorList>
    </citation>
    <scope>NUCLEOTIDE SEQUENCE</scope>
    <source>
        <strain evidence="2">JCM 4654</strain>
    </source>
</reference>
<dbReference type="Proteomes" id="UP000608955">
    <property type="component" value="Unassembled WGS sequence"/>
</dbReference>
<proteinExistence type="predicted"/>
<dbReference type="InterPro" id="IPR000073">
    <property type="entry name" value="AB_hydrolase_1"/>
</dbReference>
<evidence type="ECO:0000313" key="2">
    <source>
        <dbReference type="EMBL" id="GHD87495.1"/>
    </source>
</evidence>
<dbReference type="PANTHER" id="PTHR43689">
    <property type="entry name" value="HYDROLASE"/>
    <property type="match status" value="1"/>
</dbReference>
<dbReference type="PANTHER" id="PTHR43689:SF8">
    <property type="entry name" value="ALPHA_BETA-HYDROLASES SUPERFAMILY PROTEIN"/>
    <property type="match status" value="1"/>
</dbReference>
<reference evidence="2" key="2">
    <citation type="submission" date="2020-09" db="EMBL/GenBank/DDBJ databases">
        <authorList>
            <person name="Sun Q."/>
            <person name="Ohkuma M."/>
        </authorList>
    </citation>
    <scope>NUCLEOTIDE SEQUENCE</scope>
    <source>
        <strain evidence="2">JCM 4654</strain>
    </source>
</reference>